<evidence type="ECO:0000313" key="2">
    <source>
        <dbReference type="Proteomes" id="UP000238762"/>
    </source>
</evidence>
<dbReference type="OrthoDB" id="428307at2"/>
<dbReference type="InterPro" id="IPR018741">
    <property type="entry name" value="DUF2288"/>
</dbReference>
<sequence length="95" mass="10661">MEDIKTQLAQDIAEIEWEVLIPHAQRDAIIIVDSGLSLLDVAVAIAKDDRMSVQHWISEALITKPSQQQLSDWNGQPEQKFTAVIVQPFVLICPI</sequence>
<reference evidence="1 2" key="2">
    <citation type="submission" date="2018-03" db="EMBL/GenBank/DDBJ databases">
        <title>The ancient ancestry and fast evolution of plastids.</title>
        <authorList>
            <person name="Moore K.R."/>
            <person name="Magnabosco C."/>
            <person name="Momper L."/>
            <person name="Gold D.A."/>
            <person name="Bosak T."/>
            <person name="Fournier G.P."/>
        </authorList>
    </citation>
    <scope>NUCLEOTIDE SEQUENCE [LARGE SCALE GENOMIC DNA]</scope>
    <source>
        <strain evidence="1 2">CCAP 1448/3</strain>
    </source>
</reference>
<dbReference type="Pfam" id="PF10052">
    <property type="entry name" value="DUF2288"/>
    <property type="match status" value="1"/>
</dbReference>
<name>A0A2T1C240_9CYAN</name>
<comment type="caution">
    <text evidence="1">The sequence shown here is derived from an EMBL/GenBank/DDBJ whole genome shotgun (WGS) entry which is preliminary data.</text>
</comment>
<gene>
    <name evidence="1" type="ORF">C7B64_14485</name>
</gene>
<proteinExistence type="predicted"/>
<dbReference type="AlphaFoldDB" id="A0A2T1C240"/>
<organism evidence="1 2">
    <name type="scientific">Merismopedia glauca CCAP 1448/3</name>
    <dbReference type="NCBI Taxonomy" id="1296344"/>
    <lineage>
        <taxon>Bacteria</taxon>
        <taxon>Bacillati</taxon>
        <taxon>Cyanobacteriota</taxon>
        <taxon>Cyanophyceae</taxon>
        <taxon>Synechococcales</taxon>
        <taxon>Merismopediaceae</taxon>
        <taxon>Merismopedia</taxon>
    </lineage>
</organism>
<accession>A0A2T1C240</accession>
<keyword evidence="2" id="KW-1185">Reference proteome</keyword>
<evidence type="ECO:0000313" key="1">
    <source>
        <dbReference type="EMBL" id="PSB02183.1"/>
    </source>
</evidence>
<dbReference type="RefSeq" id="WP_106289372.1">
    <property type="nucleotide sequence ID" value="NZ_CAWNTC010000092.1"/>
</dbReference>
<dbReference type="EMBL" id="PVWJ01000070">
    <property type="protein sequence ID" value="PSB02183.1"/>
    <property type="molecule type" value="Genomic_DNA"/>
</dbReference>
<protein>
    <submittedName>
        <fullName evidence="1">DUF2288 domain-containing protein</fullName>
    </submittedName>
</protein>
<reference evidence="1 2" key="1">
    <citation type="submission" date="2018-02" db="EMBL/GenBank/DDBJ databases">
        <authorList>
            <person name="Cohen D.B."/>
            <person name="Kent A.D."/>
        </authorList>
    </citation>
    <scope>NUCLEOTIDE SEQUENCE [LARGE SCALE GENOMIC DNA]</scope>
    <source>
        <strain evidence="1 2">CCAP 1448/3</strain>
    </source>
</reference>
<dbReference type="Proteomes" id="UP000238762">
    <property type="component" value="Unassembled WGS sequence"/>
</dbReference>